<proteinExistence type="predicted"/>
<keyword evidence="1" id="KW-0812">Transmembrane</keyword>
<dbReference type="EMBL" id="JAFBCF010000001">
    <property type="protein sequence ID" value="MBM7798883.1"/>
    <property type="molecule type" value="Genomic_DNA"/>
</dbReference>
<feature type="transmembrane region" description="Helical" evidence="1">
    <location>
        <begin position="87"/>
        <end position="108"/>
    </location>
</feature>
<gene>
    <name evidence="2" type="ORF">JOE57_001804</name>
</gene>
<name>A0ABS2RIR0_9ACTN</name>
<comment type="caution">
    <text evidence="2">The sequence shown here is derived from an EMBL/GenBank/DDBJ whole genome shotgun (WGS) entry which is preliminary data.</text>
</comment>
<reference evidence="2 3" key="1">
    <citation type="submission" date="2021-01" db="EMBL/GenBank/DDBJ databases">
        <title>Sequencing the genomes of 1000 actinobacteria strains.</title>
        <authorList>
            <person name="Klenk H.-P."/>
        </authorList>
    </citation>
    <scope>NUCLEOTIDE SEQUENCE [LARGE SCALE GENOMIC DNA]</scope>
    <source>
        <strain evidence="2 3">DSM 18662</strain>
    </source>
</reference>
<dbReference type="Proteomes" id="UP000704762">
    <property type="component" value="Unassembled WGS sequence"/>
</dbReference>
<accession>A0ABS2RIR0</accession>
<organism evidence="2 3">
    <name type="scientific">Microlunatus panaciterrae</name>
    <dbReference type="NCBI Taxonomy" id="400768"/>
    <lineage>
        <taxon>Bacteria</taxon>
        <taxon>Bacillati</taxon>
        <taxon>Actinomycetota</taxon>
        <taxon>Actinomycetes</taxon>
        <taxon>Propionibacteriales</taxon>
        <taxon>Propionibacteriaceae</taxon>
        <taxon>Microlunatus</taxon>
    </lineage>
</organism>
<evidence type="ECO:0000313" key="2">
    <source>
        <dbReference type="EMBL" id="MBM7798883.1"/>
    </source>
</evidence>
<evidence type="ECO:0000313" key="3">
    <source>
        <dbReference type="Proteomes" id="UP000704762"/>
    </source>
</evidence>
<dbReference type="RefSeq" id="WP_204917378.1">
    <property type="nucleotide sequence ID" value="NZ_BAAAQP010000002.1"/>
</dbReference>
<feature type="transmembrane region" description="Helical" evidence="1">
    <location>
        <begin position="47"/>
        <end position="75"/>
    </location>
</feature>
<evidence type="ECO:0000256" key="1">
    <source>
        <dbReference type="SAM" id="Phobius"/>
    </source>
</evidence>
<sequence length="111" mass="11854">MMDVNRQFDFAKEAIAQVITLAAAILALSVTFSSGWADQATGSEKVLLKASWCLLVVSLLGGLFALLGLAGIAYRGRGDIRTTTVRVPWLVQLVAFFLGLGLLLAFGLRVV</sequence>
<keyword evidence="1" id="KW-0472">Membrane</keyword>
<protein>
    <submittedName>
        <fullName evidence="2">Uncharacterized protein</fullName>
    </submittedName>
</protein>
<keyword evidence="1" id="KW-1133">Transmembrane helix</keyword>
<keyword evidence="3" id="KW-1185">Reference proteome</keyword>